<dbReference type="EMBL" id="OC919659">
    <property type="protein sequence ID" value="CAD7651731.1"/>
    <property type="molecule type" value="Genomic_DNA"/>
</dbReference>
<dbReference type="Gene3D" id="3.40.50.1820">
    <property type="entry name" value="alpha/beta hydrolase"/>
    <property type="match status" value="1"/>
</dbReference>
<dbReference type="InterPro" id="IPR000073">
    <property type="entry name" value="AB_hydrolase_1"/>
</dbReference>
<dbReference type="PANTHER" id="PTHR46331">
    <property type="entry name" value="VALACYCLOVIR HYDROLASE"/>
    <property type="match status" value="1"/>
</dbReference>
<gene>
    <name evidence="2" type="ORF">ONB1V03_LOCUS8452</name>
</gene>
<protein>
    <recommendedName>
        <fullName evidence="1">AB hydrolase-1 domain-containing protein</fullName>
    </recommendedName>
</protein>
<dbReference type="PANTHER" id="PTHR46331:SF2">
    <property type="entry name" value="VALACYCLOVIR HYDROLASE"/>
    <property type="match status" value="1"/>
</dbReference>
<organism evidence="2">
    <name type="scientific">Oppiella nova</name>
    <dbReference type="NCBI Taxonomy" id="334625"/>
    <lineage>
        <taxon>Eukaryota</taxon>
        <taxon>Metazoa</taxon>
        <taxon>Ecdysozoa</taxon>
        <taxon>Arthropoda</taxon>
        <taxon>Chelicerata</taxon>
        <taxon>Arachnida</taxon>
        <taxon>Acari</taxon>
        <taxon>Acariformes</taxon>
        <taxon>Sarcoptiformes</taxon>
        <taxon>Oribatida</taxon>
        <taxon>Brachypylina</taxon>
        <taxon>Oppioidea</taxon>
        <taxon>Oppiidae</taxon>
        <taxon>Oppiella</taxon>
    </lineage>
</organism>
<keyword evidence="3" id="KW-1185">Reference proteome</keyword>
<accession>A0A7R9M1F7</accession>
<name>A0A7R9M1F7_9ACAR</name>
<dbReference type="OrthoDB" id="19657at2759"/>
<evidence type="ECO:0000313" key="3">
    <source>
        <dbReference type="Proteomes" id="UP000728032"/>
    </source>
</evidence>
<dbReference type="PRINTS" id="PR00111">
    <property type="entry name" value="ABHYDROLASE"/>
</dbReference>
<dbReference type="EMBL" id="CAJPVJ010004834">
    <property type="protein sequence ID" value="CAG2168968.1"/>
    <property type="molecule type" value="Genomic_DNA"/>
</dbReference>
<dbReference type="AlphaFoldDB" id="A0A7R9M1F7"/>
<dbReference type="Pfam" id="PF00561">
    <property type="entry name" value="Abhydrolase_1"/>
    <property type="match status" value="1"/>
</dbReference>
<feature type="domain" description="AB hydrolase-1" evidence="1">
    <location>
        <begin position="56"/>
        <end position="156"/>
    </location>
</feature>
<dbReference type="SUPFAM" id="SSF53474">
    <property type="entry name" value="alpha/beta-Hydrolases"/>
    <property type="match status" value="1"/>
</dbReference>
<dbReference type="Proteomes" id="UP000728032">
    <property type="component" value="Unassembled WGS sequence"/>
</dbReference>
<reference evidence="2" key="1">
    <citation type="submission" date="2020-11" db="EMBL/GenBank/DDBJ databases">
        <authorList>
            <person name="Tran Van P."/>
        </authorList>
    </citation>
    <scope>NUCLEOTIDE SEQUENCE</scope>
</reference>
<proteinExistence type="predicted"/>
<dbReference type="InterPro" id="IPR029058">
    <property type="entry name" value="AB_hydrolase_fold"/>
</dbReference>
<evidence type="ECO:0000313" key="2">
    <source>
        <dbReference type="EMBL" id="CAD7651731.1"/>
    </source>
</evidence>
<dbReference type="GO" id="GO:0017171">
    <property type="term" value="F:serine hydrolase activity"/>
    <property type="evidence" value="ECO:0007669"/>
    <property type="project" value="TreeGrafter"/>
</dbReference>
<sequence length="277" mass="31668">MYVKDEDQGMFGLIGENLSHVQDMVYDVNNQLRSMMESGGLAYLELDPISCCCYLEGLVGTSRSDFGIQLSQDKGFDYKLFTMIAWDPPGYGYSRPPERAYGKDVYKNDADLAAELMAKLGYNLYSLLGWSDGGKVALLMAIKYQSRIDKLVVWGTGATVTDNERKTLNIFRNVSLIKADSRELYEKEYGQGFQAMVDKLADHYTYLDDICKDEVHKIRCPTFVIHGDNDPVALEHPLYLNEKICDARLHRFRRGGHDCHKEFSEEFKKIVTEFLLE</sequence>
<evidence type="ECO:0000259" key="1">
    <source>
        <dbReference type="Pfam" id="PF00561"/>
    </source>
</evidence>